<dbReference type="HOGENOM" id="CLU_1841137_0_0_10"/>
<dbReference type="Proteomes" id="UP000003089">
    <property type="component" value="Unassembled WGS sequence"/>
</dbReference>
<evidence type="ECO:0000313" key="2">
    <source>
        <dbReference type="EMBL" id="EIY53494.1"/>
    </source>
</evidence>
<evidence type="ECO:0000256" key="1">
    <source>
        <dbReference type="SAM" id="SignalP"/>
    </source>
</evidence>
<sequence length="138" mass="16523">MKIKSLFNLFFISLFFLLNGCNNPKPTFQDFIGTWVSEDGGEIILRSDSTCVYKNIRDNYINIFSEKKPLNYEGKWILREKDDLEYDKYNIRIEKQGTFLIIFYISGERLFGYASPWYLFRYIGDPDELNLYKFTKLK</sequence>
<keyword evidence="3" id="KW-1185">Reference proteome</keyword>
<evidence type="ECO:0000313" key="3">
    <source>
        <dbReference type="Proteomes" id="UP000003089"/>
    </source>
</evidence>
<name>I9H213_9BACE</name>
<evidence type="ECO:0008006" key="4">
    <source>
        <dbReference type="Google" id="ProtNLM"/>
    </source>
</evidence>
<gene>
    <name evidence="2" type="ORF">HMPREF1068_00664</name>
</gene>
<accession>I9H213</accession>
<dbReference type="eggNOG" id="ENOG502ZY5S">
    <property type="taxonomic scope" value="Bacteria"/>
</dbReference>
<dbReference type="PATRIC" id="fig|997884.3.peg.676"/>
<organism evidence="2 3">
    <name type="scientific">Bacteroides nordii CL02T12C05</name>
    <dbReference type="NCBI Taxonomy" id="997884"/>
    <lineage>
        <taxon>Bacteria</taxon>
        <taxon>Pseudomonadati</taxon>
        <taxon>Bacteroidota</taxon>
        <taxon>Bacteroidia</taxon>
        <taxon>Bacteroidales</taxon>
        <taxon>Bacteroidaceae</taxon>
        <taxon>Bacteroides</taxon>
    </lineage>
</organism>
<dbReference type="RefSeq" id="WP_007483573.1">
    <property type="nucleotide sequence ID" value="NZ_JH724314.1"/>
</dbReference>
<feature type="signal peptide" evidence="1">
    <location>
        <begin position="1"/>
        <end position="20"/>
    </location>
</feature>
<comment type="caution">
    <text evidence="2">The sequence shown here is derived from an EMBL/GenBank/DDBJ whole genome shotgun (WGS) entry which is preliminary data.</text>
</comment>
<dbReference type="EMBL" id="AGXS01000011">
    <property type="protein sequence ID" value="EIY53494.1"/>
    <property type="molecule type" value="Genomic_DNA"/>
</dbReference>
<proteinExistence type="predicted"/>
<feature type="chain" id="PRO_5003721173" description="Lipocalin-like domain-containing protein" evidence="1">
    <location>
        <begin position="21"/>
        <end position="138"/>
    </location>
</feature>
<dbReference type="AlphaFoldDB" id="I9H213"/>
<reference evidence="2 3" key="1">
    <citation type="submission" date="2012-02" db="EMBL/GenBank/DDBJ databases">
        <title>The Genome Sequence of Bacteroides nordii CL02T12C05.</title>
        <authorList>
            <consortium name="The Broad Institute Genome Sequencing Platform"/>
            <person name="Earl A."/>
            <person name="Ward D."/>
            <person name="Feldgarden M."/>
            <person name="Gevers D."/>
            <person name="Zitomersky N.L."/>
            <person name="Coyne M.J."/>
            <person name="Comstock L.E."/>
            <person name="Young S.K."/>
            <person name="Zeng Q."/>
            <person name="Gargeya S."/>
            <person name="Fitzgerald M."/>
            <person name="Haas B."/>
            <person name="Abouelleil A."/>
            <person name="Alvarado L."/>
            <person name="Arachchi H.M."/>
            <person name="Berlin A."/>
            <person name="Chapman S.B."/>
            <person name="Gearin G."/>
            <person name="Goldberg J."/>
            <person name="Griggs A."/>
            <person name="Gujja S."/>
            <person name="Hansen M."/>
            <person name="Heiman D."/>
            <person name="Howarth C."/>
            <person name="Larimer J."/>
            <person name="Lui A."/>
            <person name="MacDonald P.J.P."/>
            <person name="McCowen C."/>
            <person name="Montmayeur A."/>
            <person name="Murphy C."/>
            <person name="Neiman D."/>
            <person name="Pearson M."/>
            <person name="Priest M."/>
            <person name="Roberts A."/>
            <person name="Saif S."/>
            <person name="Shea T."/>
            <person name="Sisk P."/>
            <person name="Stolte C."/>
            <person name="Sykes S."/>
            <person name="Wortman J."/>
            <person name="Nusbaum C."/>
            <person name="Birren B."/>
        </authorList>
    </citation>
    <scope>NUCLEOTIDE SEQUENCE [LARGE SCALE GENOMIC DNA]</scope>
    <source>
        <strain evidence="2 3">CL02T12C05</strain>
    </source>
</reference>
<keyword evidence="1" id="KW-0732">Signal</keyword>
<dbReference type="STRING" id="997884.HMPREF1068_00664"/>
<protein>
    <recommendedName>
        <fullName evidence="4">Lipocalin-like domain-containing protein</fullName>
    </recommendedName>
</protein>